<gene>
    <name evidence="1" type="ORF">B1812_00675</name>
</gene>
<dbReference type="KEGG" id="mbry:B1812_00675"/>
<reference evidence="1 2" key="1">
    <citation type="submission" date="2017-02" db="EMBL/GenBank/DDBJ databases">
        <authorList>
            <person name="Peterson S.W."/>
        </authorList>
    </citation>
    <scope>NUCLEOTIDE SEQUENCE [LARGE SCALE GENOMIC DNA]</scope>
    <source>
        <strain evidence="1 2">S285</strain>
    </source>
</reference>
<dbReference type="EMBL" id="CP019948">
    <property type="protein sequence ID" value="ARN79826.1"/>
    <property type="molecule type" value="Genomic_DNA"/>
</dbReference>
<accession>A0A1W6MQK7</accession>
<dbReference type="RefSeq" id="WP_085769873.1">
    <property type="nucleotide sequence ID" value="NZ_AP027149.1"/>
</dbReference>
<evidence type="ECO:0000313" key="2">
    <source>
        <dbReference type="Proteomes" id="UP000193978"/>
    </source>
</evidence>
<keyword evidence="2" id="KW-1185">Reference proteome</keyword>
<sequence>MPAFTLEIVRSGETPAVVDVVTLYNVQASWPQVEALALLIDRPEDTFIRVKNDKGNTVIRAGVRTILASIHHCPCTQCPLKRVSAKRSAAKGASSRGLQSDLRLVDKTALYPCEIGAEPRDLLTIAQGP</sequence>
<protein>
    <submittedName>
        <fullName evidence="1">Uncharacterized protein</fullName>
    </submittedName>
</protein>
<name>A0A1W6MQK7_9HYPH</name>
<dbReference type="Proteomes" id="UP000193978">
    <property type="component" value="Chromosome"/>
</dbReference>
<proteinExistence type="predicted"/>
<evidence type="ECO:0000313" key="1">
    <source>
        <dbReference type="EMBL" id="ARN79826.1"/>
    </source>
</evidence>
<dbReference type="AlphaFoldDB" id="A0A1W6MQK7"/>
<organism evidence="1 2">
    <name type="scientific">Methylocystis bryophila</name>
    <dbReference type="NCBI Taxonomy" id="655015"/>
    <lineage>
        <taxon>Bacteria</taxon>
        <taxon>Pseudomonadati</taxon>
        <taxon>Pseudomonadota</taxon>
        <taxon>Alphaproteobacteria</taxon>
        <taxon>Hyphomicrobiales</taxon>
        <taxon>Methylocystaceae</taxon>
        <taxon>Methylocystis</taxon>
    </lineage>
</organism>